<evidence type="ECO:0000313" key="3">
    <source>
        <dbReference type="Proteomes" id="UP000289152"/>
    </source>
</evidence>
<evidence type="ECO:0000256" key="1">
    <source>
        <dbReference type="SAM" id="SignalP"/>
    </source>
</evidence>
<feature type="signal peptide" evidence="1">
    <location>
        <begin position="1"/>
        <end position="17"/>
    </location>
</feature>
<gene>
    <name evidence="2" type="ORF">M231_02574</name>
</gene>
<dbReference type="OrthoDB" id="2565300at2759"/>
<organism evidence="2 3">
    <name type="scientific">Tremella mesenterica</name>
    <name type="common">Jelly fungus</name>
    <dbReference type="NCBI Taxonomy" id="5217"/>
    <lineage>
        <taxon>Eukaryota</taxon>
        <taxon>Fungi</taxon>
        <taxon>Dikarya</taxon>
        <taxon>Basidiomycota</taxon>
        <taxon>Agaricomycotina</taxon>
        <taxon>Tremellomycetes</taxon>
        <taxon>Tremellales</taxon>
        <taxon>Tremellaceae</taxon>
        <taxon>Tremella</taxon>
    </lineage>
</organism>
<dbReference type="EMBL" id="SDIL01000022">
    <property type="protein sequence ID" value="RXK40117.1"/>
    <property type="molecule type" value="Genomic_DNA"/>
</dbReference>
<keyword evidence="3" id="KW-1185">Reference proteome</keyword>
<keyword evidence="1" id="KW-0732">Signal</keyword>
<feature type="chain" id="PRO_5020197886" description="PE-PGRS family protein" evidence="1">
    <location>
        <begin position="18"/>
        <end position="629"/>
    </location>
</feature>
<dbReference type="AlphaFoldDB" id="A0A4V1M4E8"/>
<dbReference type="VEuPathDB" id="FungiDB:TREMEDRAFT_17923"/>
<evidence type="ECO:0000313" key="2">
    <source>
        <dbReference type="EMBL" id="RXK40117.1"/>
    </source>
</evidence>
<proteinExistence type="predicted"/>
<evidence type="ECO:0008006" key="4">
    <source>
        <dbReference type="Google" id="ProtNLM"/>
    </source>
</evidence>
<dbReference type="InParanoid" id="A0A4V1M4E8"/>
<sequence>MYKQLFLVLSILAVSNAAPVNIARDGGANAYTGAGGQANGGNLVQASHGGSQYYNLLNGKTLDVLSGDAGNGGDASSGNAFGGVVDTLTRRDGGSNAYTGVGGQANGGNLYKTTHGLSTLNILSSNAGHGGDASSGSAFGGIVKDLEPRNGGGNAYTGVGGQANGGNLYNAGSTSHNDLPLNALNTLTGNAGNGGDASSGNAYGGYVTTKRDGGANAYTGAGGQANGGNLYKTGSSTNPDLPLDMLNTLSGNAGHGGDASSGNAYGGYVSNTRRDGGANAYTGVGGQANGGNLYKSGSSTNHDLPLDMLNTLSGNAGNGGDASSGNAYGGYVSTTKRDGGANAYTGVGGQANGGNLYDSSTGNHNSPLDILDTLSGNAGHGGDASSGKAFGGYVLRRDGGGNAYTGVGGQANGGNLYESTTGNHNTPLDILNTLSGNAGHGGDASSGNAFGGYVLPRDGGANAYTGVGGQANGGNLYDTNQDDMDILNVLSNNAGDGGDASSGDAFGGHVLRRDGANAYTGAGGQANGGNRISQESAGLINLDMLNIGSDNAGNGGDASSGNAVGGICNGQSGNGGGNAYTGVGGQANGGSNSETSYAGLLNLHALNIGSHNAGNGGKANSGNAFGGSC</sequence>
<dbReference type="Proteomes" id="UP000289152">
    <property type="component" value="Unassembled WGS sequence"/>
</dbReference>
<comment type="caution">
    <text evidence="2">The sequence shown here is derived from an EMBL/GenBank/DDBJ whole genome shotgun (WGS) entry which is preliminary data.</text>
</comment>
<accession>A0A4V1M4E8</accession>
<name>A0A4V1M4E8_TREME</name>
<protein>
    <recommendedName>
        <fullName evidence="4">PE-PGRS family protein</fullName>
    </recommendedName>
</protein>
<reference evidence="2 3" key="1">
    <citation type="submission" date="2016-06" db="EMBL/GenBank/DDBJ databases">
        <title>Evolution of pathogenesis and genome organization in the Tremellales.</title>
        <authorList>
            <person name="Cuomo C."/>
            <person name="Litvintseva A."/>
            <person name="Heitman J."/>
            <person name="Chen Y."/>
            <person name="Sun S."/>
            <person name="Springer D."/>
            <person name="Dromer F."/>
            <person name="Young S."/>
            <person name="Zeng Q."/>
            <person name="Chapman S."/>
            <person name="Gujja S."/>
            <person name="Saif S."/>
            <person name="Birren B."/>
        </authorList>
    </citation>
    <scope>NUCLEOTIDE SEQUENCE [LARGE SCALE GENOMIC DNA]</scope>
    <source>
        <strain evidence="2 3">ATCC 28783</strain>
    </source>
</reference>